<protein>
    <submittedName>
        <fullName evidence="1">Uncharacterized protein</fullName>
    </submittedName>
</protein>
<dbReference type="Proteomes" id="UP001392437">
    <property type="component" value="Unassembled WGS sequence"/>
</dbReference>
<proteinExistence type="predicted"/>
<reference evidence="1 2" key="1">
    <citation type="submission" date="2023-01" db="EMBL/GenBank/DDBJ databases">
        <title>Analysis of 21 Apiospora genomes using comparative genomics revels a genus with tremendous synthesis potential of carbohydrate active enzymes and secondary metabolites.</title>
        <authorList>
            <person name="Sorensen T."/>
        </authorList>
    </citation>
    <scope>NUCLEOTIDE SEQUENCE [LARGE SCALE GENOMIC DNA]</scope>
    <source>
        <strain evidence="1 2">CBS 117206</strain>
    </source>
</reference>
<evidence type="ECO:0000313" key="2">
    <source>
        <dbReference type="Proteomes" id="UP001392437"/>
    </source>
</evidence>
<sequence length="134" mass="14567">MRPVEPIVTQFPTLVVNNATSGEEAQWQIRPVGPGSVCYHLVRYRQSDPWNTGTDAEVAAVYHHAGPHLSHPLDHGEGVLLVPENQDPNADVLVVAMVVVLLWYIREIDVPAPAKASSLSKLLGSLRISKDGTS</sequence>
<comment type="caution">
    <text evidence="1">The sequence shown here is derived from an EMBL/GenBank/DDBJ whole genome shotgun (WGS) entry which is preliminary data.</text>
</comment>
<evidence type="ECO:0000313" key="1">
    <source>
        <dbReference type="EMBL" id="KAK8097075.1"/>
    </source>
</evidence>
<name>A0AAW0Q8I6_9PEZI</name>
<dbReference type="AlphaFoldDB" id="A0AAW0Q8I6"/>
<dbReference type="EMBL" id="JAQQWP010000010">
    <property type="protein sequence ID" value="KAK8097075.1"/>
    <property type="molecule type" value="Genomic_DNA"/>
</dbReference>
<accession>A0AAW0Q8I6</accession>
<organism evidence="1 2">
    <name type="scientific">Apiospora kogelbergensis</name>
    <dbReference type="NCBI Taxonomy" id="1337665"/>
    <lineage>
        <taxon>Eukaryota</taxon>
        <taxon>Fungi</taxon>
        <taxon>Dikarya</taxon>
        <taxon>Ascomycota</taxon>
        <taxon>Pezizomycotina</taxon>
        <taxon>Sordariomycetes</taxon>
        <taxon>Xylariomycetidae</taxon>
        <taxon>Amphisphaeriales</taxon>
        <taxon>Apiosporaceae</taxon>
        <taxon>Apiospora</taxon>
    </lineage>
</organism>
<keyword evidence="2" id="KW-1185">Reference proteome</keyword>
<gene>
    <name evidence="1" type="ORF">PG999_013019</name>
</gene>